<feature type="compositionally biased region" description="Low complexity" evidence="17">
    <location>
        <begin position="1094"/>
        <end position="1114"/>
    </location>
</feature>
<evidence type="ECO:0000256" key="1">
    <source>
        <dbReference type="ARBA" id="ARBA00001946"/>
    </source>
</evidence>
<comment type="subunit">
    <text evidence="16">Monomer.</text>
</comment>
<keyword evidence="10 16" id="KW-0238">DNA-binding</keyword>
<dbReference type="AlphaFoldDB" id="A0A8H5CYE4"/>
<keyword evidence="7 16" id="KW-0347">Helicase</keyword>
<evidence type="ECO:0000256" key="11">
    <source>
        <dbReference type="ARBA" id="ARBA00023128"/>
    </source>
</evidence>
<dbReference type="CDD" id="cd18809">
    <property type="entry name" value="SF1_C_RecD"/>
    <property type="match status" value="1"/>
</dbReference>
<evidence type="ECO:0000256" key="9">
    <source>
        <dbReference type="ARBA" id="ARBA00022942"/>
    </source>
</evidence>
<evidence type="ECO:0000313" key="19">
    <source>
        <dbReference type="EMBL" id="KAF5350252.1"/>
    </source>
</evidence>
<evidence type="ECO:0000256" key="17">
    <source>
        <dbReference type="SAM" id="MobiDB-lite"/>
    </source>
</evidence>
<keyword evidence="12 16" id="KW-0233">DNA recombination</keyword>
<dbReference type="GO" id="GO:0016787">
    <property type="term" value="F:hydrolase activity"/>
    <property type="evidence" value="ECO:0007669"/>
    <property type="project" value="UniProtKB-KW"/>
</dbReference>
<evidence type="ECO:0000256" key="12">
    <source>
        <dbReference type="ARBA" id="ARBA00023172"/>
    </source>
</evidence>
<evidence type="ECO:0000256" key="14">
    <source>
        <dbReference type="ARBA" id="ARBA00023235"/>
    </source>
</evidence>
<evidence type="ECO:0000256" key="13">
    <source>
        <dbReference type="ARBA" id="ARBA00023204"/>
    </source>
</evidence>
<dbReference type="InterPro" id="IPR003593">
    <property type="entry name" value="AAA+_ATPase"/>
</dbReference>
<dbReference type="PANTHER" id="PTHR10678">
    <property type="entry name" value="26S PROTEASOME NON-ATPASE REGULATORY SUBUNIT 11/COP9 SIGNALOSOME COMPLEX SUBUNIT 2"/>
    <property type="match status" value="1"/>
</dbReference>
<dbReference type="GO" id="GO:0005730">
    <property type="term" value="C:nucleolus"/>
    <property type="evidence" value="ECO:0007669"/>
    <property type="project" value="UniProtKB-SubCell"/>
</dbReference>
<keyword evidence="14 16" id="KW-0413">Isomerase</keyword>
<feature type="DNA-binding region" evidence="16">
    <location>
        <begin position="1207"/>
        <end position="1226"/>
    </location>
</feature>
<dbReference type="SMART" id="SM00382">
    <property type="entry name" value="AAA"/>
    <property type="match status" value="1"/>
</dbReference>
<dbReference type="EMBL" id="JAACJM010000076">
    <property type="protein sequence ID" value="KAF5350252.1"/>
    <property type="molecule type" value="Genomic_DNA"/>
</dbReference>
<gene>
    <name evidence="16" type="primary">PIF1</name>
    <name evidence="19" type="ORF">D9758_007855</name>
</gene>
<organism evidence="19 20">
    <name type="scientific">Tetrapyrgos nigripes</name>
    <dbReference type="NCBI Taxonomy" id="182062"/>
    <lineage>
        <taxon>Eukaryota</taxon>
        <taxon>Fungi</taxon>
        <taxon>Dikarya</taxon>
        <taxon>Basidiomycota</taxon>
        <taxon>Agaricomycotina</taxon>
        <taxon>Agaricomycetes</taxon>
        <taxon>Agaricomycetidae</taxon>
        <taxon>Agaricales</taxon>
        <taxon>Marasmiineae</taxon>
        <taxon>Marasmiaceae</taxon>
        <taxon>Tetrapyrgos</taxon>
    </lineage>
</organism>
<dbReference type="Pfam" id="PF01399">
    <property type="entry name" value="PCI"/>
    <property type="match status" value="1"/>
</dbReference>
<dbReference type="GO" id="GO:0005739">
    <property type="term" value="C:mitochondrion"/>
    <property type="evidence" value="ECO:0007669"/>
    <property type="project" value="UniProtKB-SubCell"/>
</dbReference>
<proteinExistence type="inferred from homology"/>
<accession>A0A8H5CYE4</accession>
<dbReference type="InterPro" id="IPR011990">
    <property type="entry name" value="TPR-like_helical_dom_sf"/>
</dbReference>
<name>A0A8H5CYE4_9AGAR</name>
<comment type="function">
    <text evidence="16">DNA-dependent ATPase and 5'-3' DNA helicase required for the maintenance of both mitochondrial and nuclear genome stability.</text>
</comment>
<keyword evidence="6 16" id="KW-0378">Hydrolase</keyword>
<evidence type="ECO:0000259" key="18">
    <source>
        <dbReference type="PROSITE" id="PS50250"/>
    </source>
</evidence>
<dbReference type="InterPro" id="IPR040780">
    <property type="entry name" value="Rpn6_C_helix"/>
</dbReference>
<evidence type="ECO:0000256" key="4">
    <source>
        <dbReference type="ARBA" id="ARBA00022741"/>
    </source>
</evidence>
<keyword evidence="8 16" id="KW-0067">ATP-binding</keyword>
<dbReference type="GO" id="GO:0006310">
    <property type="term" value="P:DNA recombination"/>
    <property type="evidence" value="ECO:0007669"/>
    <property type="project" value="UniProtKB-UniRule"/>
</dbReference>
<dbReference type="GO" id="GO:0000502">
    <property type="term" value="C:proteasome complex"/>
    <property type="evidence" value="ECO:0007669"/>
    <property type="project" value="UniProtKB-KW"/>
</dbReference>
<dbReference type="Gene3D" id="1.25.40.570">
    <property type="match status" value="1"/>
</dbReference>
<keyword evidence="5 16" id="KW-0227">DNA damage</keyword>
<keyword evidence="20" id="KW-1185">Reference proteome</keyword>
<evidence type="ECO:0000256" key="3">
    <source>
        <dbReference type="ARBA" id="ARBA00007454"/>
    </source>
</evidence>
<dbReference type="InterPro" id="IPR010285">
    <property type="entry name" value="DNA_helicase_pif1-like_DEAD"/>
</dbReference>
<evidence type="ECO:0000256" key="6">
    <source>
        <dbReference type="ARBA" id="ARBA00022801"/>
    </source>
</evidence>
<sequence>MYLDYKKYPVRRKRRHVMTEICASSVFPRVELVNGHPQSSPDCCNQRLAIASRDNLGRNIPRDDAFRFFSVCWAKIGNLSGLELGQGRLPSESSCFVVHTAKRAGIQDRYPTLACYSRSIRVQYKTSGLQKNLEAPGPSFKAAASSSSACGRCRSLVVIRASSRSGEREDSPRELTTRVLPLFEFTTTYRVLTMSKTAQLLAEAESISKTDTKRAEALYKEILSSSSKPSPNEDNQQQAQTVRDQETALVNLGQLYRDQKNAEGLAEVITLSRAFMSSTAKAKTAKLIRTLLDYFNAIPNSHKTQMNVLTDNIEWAKREKRIFLKHSLETRLAGLQLEAHQFKQALVLIDSLLTELRRLDDKMILTEVHLLESRVYRGIGNLAKAKAALTSSRTAANSIYCPPHLQASLDLQSGILHAEDKDYTTAYSYFYEAFENLSSQGEDDERALGALKYMLLCKVMLNLPEDVTALLSIKLAVKYAQLREVESMRAVARAHQERNLADFEKALKDYKDELSSDPTIRSHLSDLYDALLQQNLLRIVEPYSVVEIEYIAECVGQGRQSVETKLSQMILDKVFHGVLDQGRGCLLVFDEPKADNMYGAGIDTLEQVGKVVESLYAKMGLERQSSKNSQALSGLRTIKRDFSDNPSTSQPAVKREPPPPAQAVLDPAAEARRLRLKVIQDALNEDVPASKPNPDPPAKPLSQSRSFNKRPSDASLNLGDSEPPQKKKRNLPPSWKGNDGTTASAAANHTRTAAGMKATVLRETRTSGDSQKPANVFLSQEQTEILKLVEGGMSLFYTGSAGTGKSVLLREIIKTLKRKYGKSADVVAVTASTGIAACNIGGVTIHSFAGIGLGIESAEELTSKIRKNKKSSGRWARTKVLIIDEVSMLDGDLFDKLAKIGSILRNKKLKPFGGIQIIVTGDFFQLPPVNKTSSVKFAFEAEHWSTTIEKTFNLTKVFRQRDQEFVDMLNEMRFGELSQKSIKRFHQLSRPIEYDDGLGPTELFPRREDVDRSNGTRLQRLQDADVTYQAVDSGTADPTQREKLLNNFMAPKILNLRVNAQVMLIKNYDETLVNGSMGRVVEFKYPNELDDNEGSSSKPPSTAGSSSASKKPTKAQQKYPVVEFLIPGGGRSTVLVTPETFKVELPSGEVQASRTQFPLILAWAMSIHKSQGQTLERVKVDLGRVFEKGMGRLVHLSVLVLIVTLGQAYVALSRATSMEGLQVLNFDHHKVKAHPKVVAWTRTLETIACGEQEDHDASWTL</sequence>
<evidence type="ECO:0000256" key="8">
    <source>
        <dbReference type="ARBA" id="ARBA00022840"/>
    </source>
</evidence>
<dbReference type="InterPro" id="IPR049163">
    <property type="entry name" value="Pif1-like_2B_dom"/>
</dbReference>
<dbReference type="GO" id="GO:0003697">
    <property type="term" value="F:single-stranded DNA binding"/>
    <property type="evidence" value="ECO:0007669"/>
    <property type="project" value="UniProtKB-ARBA"/>
</dbReference>
<feature type="region of interest" description="Disordered" evidence="17">
    <location>
        <begin position="1087"/>
        <end position="1114"/>
    </location>
</feature>
<feature type="region of interest" description="Disordered" evidence="17">
    <location>
        <begin position="223"/>
        <end position="242"/>
    </location>
</feature>
<dbReference type="Pfam" id="PF05970">
    <property type="entry name" value="PIF1"/>
    <property type="match status" value="1"/>
</dbReference>
<dbReference type="Proteomes" id="UP000559256">
    <property type="component" value="Unassembled WGS sequence"/>
</dbReference>
<dbReference type="InterPro" id="IPR027417">
    <property type="entry name" value="P-loop_NTPase"/>
</dbReference>
<feature type="region of interest" description="Disordered" evidence="17">
    <location>
        <begin position="626"/>
        <end position="663"/>
    </location>
</feature>
<feature type="compositionally biased region" description="Low complexity" evidence="17">
    <location>
        <begin position="741"/>
        <end position="754"/>
    </location>
</feature>
<dbReference type="GO" id="GO:0000723">
    <property type="term" value="P:telomere maintenance"/>
    <property type="evidence" value="ECO:0007669"/>
    <property type="project" value="InterPro"/>
</dbReference>
<dbReference type="Pfam" id="PF21530">
    <property type="entry name" value="Pif1_2B_dom"/>
    <property type="match status" value="1"/>
</dbReference>
<dbReference type="Pfam" id="PF18503">
    <property type="entry name" value="RPN6_C_helix"/>
    <property type="match status" value="1"/>
</dbReference>
<feature type="binding site" evidence="16">
    <location>
        <begin position="799"/>
        <end position="806"/>
    </location>
    <ligand>
        <name>ATP</name>
        <dbReference type="ChEBI" id="CHEBI:30616"/>
    </ligand>
</feature>
<keyword evidence="11 16" id="KW-0496">Mitochondrion</keyword>
<dbReference type="InterPro" id="IPR040773">
    <property type="entry name" value="Rpn6_N"/>
</dbReference>
<evidence type="ECO:0000256" key="5">
    <source>
        <dbReference type="ARBA" id="ARBA00022763"/>
    </source>
</evidence>
<evidence type="ECO:0000256" key="15">
    <source>
        <dbReference type="ARBA" id="ARBA00023242"/>
    </source>
</evidence>
<dbReference type="SMART" id="SM00088">
    <property type="entry name" value="PINT"/>
    <property type="match status" value="1"/>
</dbReference>
<dbReference type="FunFam" id="3.40.50.300:FF:001226">
    <property type="entry name" value="ATP-dependent DNA helicase PIF1"/>
    <property type="match status" value="1"/>
</dbReference>
<dbReference type="SUPFAM" id="SSF52540">
    <property type="entry name" value="P-loop containing nucleoside triphosphate hydrolases"/>
    <property type="match status" value="2"/>
</dbReference>
<feature type="domain" description="PCI" evidence="18">
    <location>
        <begin position="422"/>
        <end position="593"/>
    </location>
</feature>
<dbReference type="Pfam" id="PF18055">
    <property type="entry name" value="RPN6_N"/>
    <property type="match status" value="1"/>
</dbReference>
<evidence type="ECO:0000256" key="10">
    <source>
        <dbReference type="ARBA" id="ARBA00023125"/>
    </source>
</evidence>
<evidence type="ECO:0000256" key="7">
    <source>
        <dbReference type="ARBA" id="ARBA00022806"/>
    </source>
</evidence>
<dbReference type="SUPFAM" id="SSF48452">
    <property type="entry name" value="TPR-like"/>
    <property type="match status" value="1"/>
</dbReference>
<keyword evidence="4 16" id="KW-0547">Nucleotide-binding</keyword>
<dbReference type="InterPro" id="IPR000717">
    <property type="entry name" value="PCI_dom"/>
</dbReference>
<dbReference type="Gene3D" id="3.40.50.300">
    <property type="entry name" value="P-loop containing nucleotide triphosphate hydrolases"/>
    <property type="match status" value="1"/>
</dbReference>
<evidence type="ECO:0000256" key="2">
    <source>
        <dbReference type="ARBA" id="ARBA00004604"/>
    </source>
</evidence>
<dbReference type="InterPro" id="IPR050871">
    <property type="entry name" value="26S_Proteasome/COP9_Components"/>
</dbReference>
<evidence type="ECO:0000256" key="16">
    <source>
        <dbReference type="HAMAP-Rule" id="MF_03176"/>
    </source>
</evidence>
<comment type="catalytic activity">
    <reaction evidence="16">
        <text>ATP + H2O = ADP + phosphate + H(+)</text>
        <dbReference type="Rhea" id="RHEA:13065"/>
        <dbReference type="ChEBI" id="CHEBI:15377"/>
        <dbReference type="ChEBI" id="CHEBI:15378"/>
        <dbReference type="ChEBI" id="CHEBI:30616"/>
        <dbReference type="ChEBI" id="CHEBI:43474"/>
        <dbReference type="ChEBI" id="CHEBI:456216"/>
        <dbReference type="EC" id="5.6.2.3"/>
    </reaction>
</comment>
<comment type="cofactor">
    <cofactor evidence="1 16">
        <name>Mg(2+)</name>
        <dbReference type="ChEBI" id="CHEBI:18420"/>
    </cofactor>
</comment>
<comment type="subcellular location">
    <subcellularLocation>
        <location evidence="2">Nucleus</location>
        <location evidence="2">Nucleolus</location>
    </subcellularLocation>
    <subcellularLocation>
        <location evidence="16">Nucleus</location>
    </subcellularLocation>
    <subcellularLocation>
        <location evidence="16">Mitochondrion</location>
    </subcellularLocation>
</comment>
<comment type="similarity">
    <text evidence="16">Belongs to the helicase family. PIF1 subfamily.</text>
</comment>
<evidence type="ECO:0000313" key="20">
    <source>
        <dbReference type="Proteomes" id="UP000559256"/>
    </source>
</evidence>
<comment type="caution">
    <text evidence="19">The sequence shown here is derived from an EMBL/GenBank/DDBJ whole genome shotgun (WGS) entry which is preliminary data.</text>
</comment>
<dbReference type="CDD" id="cd18037">
    <property type="entry name" value="DEXSc_Pif1_like"/>
    <property type="match status" value="1"/>
</dbReference>
<dbReference type="InterPro" id="IPR048293">
    <property type="entry name" value="PIF1_RRM3_pfh1"/>
</dbReference>
<dbReference type="PROSITE" id="PS50250">
    <property type="entry name" value="PCI"/>
    <property type="match status" value="1"/>
</dbReference>
<dbReference type="GO" id="GO:0005524">
    <property type="term" value="F:ATP binding"/>
    <property type="evidence" value="ECO:0007669"/>
    <property type="project" value="UniProtKB-UniRule"/>
</dbReference>
<dbReference type="SMART" id="SM00753">
    <property type="entry name" value="PAM"/>
    <property type="match status" value="1"/>
</dbReference>
<dbReference type="HAMAP" id="MF_03176">
    <property type="entry name" value="PIF1"/>
    <property type="match status" value="1"/>
</dbReference>
<reference evidence="19 20" key="1">
    <citation type="journal article" date="2020" name="ISME J.">
        <title>Uncovering the hidden diversity of litter-decomposition mechanisms in mushroom-forming fungi.</title>
        <authorList>
            <person name="Floudas D."/>
            <person name="Bentzer J."/>
            <person name="Ahren D."/>
            <person name="Johansson T."/>
            <person name="Persson P."/>
            <person name="Tunlid A."/>
        </authorList>
    </citation>
    <scope>NUCLEOTIDE SEQUENCE [LARGE SCALE GENOMIC DNA]</scope>
    <source>
        <strain evidence="19 20">CBS 291.85</strain>
    </source>
</reference>
<dbReference type="GO" id="GO:0006281">
    <property type="term" value="P:DNA repair"/>
    <property type="evidence" value="ECO:0007669"/>
    <property type="project" value="UniProtKB-UniRule"/>
</dbReference>
<dbReference type="EC" id="5.6.2.3" evidence="16"/>
<dbReference type="OrthoDB" id="1418352at2759"/>
<dbReference type="SUPFAM" id="SSF46785">
    <property type="entry name" value="Winged helix' DNA-binding domain"/>
    <property type="match status" value="1"/>
</dbReference>
<protein>
    <recommendedName>
        <fullName evidence="16">ATP-dependent DNA helicase PIF1</fullName>
        <ecNumber evidence="16">5.6.2.3</ecNumber>
    </recommendedName>
    <alternativeName>
        <fullName evidence="16">DNA 5'-3' helicase PIF1</fullName>
    </alternativeName>
    <alternativeName>
        <fullName evidence="16">DNA repair and recombination helicase PIF1</fullName>
    </alternativeName>
</protein>
<feature type="region of interest" description="Disordered" evidence="17">
    <location>
        <begin position="684"/>
        <end position="754"/>
    </location>
</feature>
<dbReference type="InterPro" id="IPR036390">
    <property type="entry name" value="WH_DNA-bd_sf"/>
</dbReference>
<keyword evidence="13 16" id="KW-0234">DNA repair</keyword>
<keyword evidence="9" id="KW-0647">Proteasome</keyword>
<keyword evidence="15 16" id="KW-0539">Nucleus</keyword>
<comment type="similarity">
    <text evidence="3">Belongs to the proteasome subunit S9 family.</text>
</comment>
<dbReference type="GO" id="GO:0043139">
    <property type="term" value="F:5'-3' DNA helicase activity"/>
    <property type="evidence" value="ECO:0007669"/>
    <property type="project" value="UniProtKB-UniRule"/>
</dbReference>